<protein>
    <submittedName>
        <fullName evidence="2">N-acetyltransferase</fullName>
    </submittedName>
</protein>
<dbReference type="InterPro" id="IPR000182">
    <property type="entry name" value="GNAT_dom"/>
</dbReference>
<dbReference type="PROSITE" id="PS51186">
    <property type="entry name" value="GNAT"/>
    <property type="match status" value="1"/>
</dbReference>
<organism evidence="2 3">
    <name type="scientific">Pseudohoeflea coraliihabitans</name>
    <dbReference type="NCBI Taxonomy" id="2860393"/>
    <lineage>
        <taxon>Bacteria</taxon>
        <taxon>Pseudomonadati</taxon>
        <taxon>Pseudomonadota</taxon>
        <taxon>Alphaproteobacteria</taxon>
        <taxon>Hyphomicrobiales</taxon>
        <taxon>Rhizobiaceae</taxon>
        <taxon>Pseudohoeflea</taxon>
    </lineage>
</organism>
<dbReference type="EMBL" id="JAHWQX010000001">
    <property type="protein sequence ID" value="MBW3096130.1"/>
    <property type="molecule type" value="Genomic_DNA"/>
</dbReference>
<gene>
    <name evidence="2" type="ORF">KY465_02425</name>
</gene>
<evidence type="ECO:0000259" key="1">
    <source>
        <dbReference type="PROSITE" id="PS51186"/>
    </source>
</evidence>
<dbReference type="CDD" id="cd04301">
    <property type="entry name" value="NAT_SF"/>
    <property type="match status" value="1"/>
</dbReference>
<accession>A0ABS6WJU2</accession>
<dbReference type="RefSeq" id="WP_219158071.1">
    <property type="nucleotide sequence ID" value="NZ_JAHWQX010000001.1"/>
</dbReference>
<proteinExistence type="predicted"/>
<comment type="caution">
    <text evidence="2">The sequence shown here is derived from an EMBL/GenBank/DDBJ whole genome shotgun (WGS) entry which is preliminary data.</text>
</comment>
<name>A0ABS6WJU2_9HYPH</name>
<keyword evidence="3" id="KW-1185">Reference proteome</keyword>
<dbReference type="Proteomes" id="UP001430804">
    <property type="component" value="Unassembled WGS sequence"/>
</dbReference>
<evidence type="ECO:0000313" key="2">
    <source>
        <dbReference type="EMBL" id="MBW3096130.1"/>
    </source>
</evidence>
<sequence length="168" mass="17699">MSISDLAYLPEDASHDAAIQIINEEAFGPGRFARAAERIREQGPYEQALSYVCASGGEIIASVRMTPILAGPVPAYLLGPLAVRPSHKNLGIGRELVRIAVAAAEQAGAKAVILIGDPPYYGPLGFSVIRPGALQMPGPVDPRRVLAACLNGAEAPALEGEIRHRQRG</sequence>
<dbReference type="Pfam" id="PF00583">
    <property type="entry name" value="Acetyltransf_1"/>
    <property type="match status" value="1"/>
</dbReference>
<feature type="domain" description="N-acetyltransferase" evidence="1">
    <location>
        <begin position="6"/>
        <end position="147"/>
    </location>
</feature>
<evidence type="ECO:0000313" key="3">
    <source>
        <dbReference type="Proteomes" id="UP001430804"/>
    </source>
</evidence>
<reference evidence="2" key="1">
    <citation type="submission" date="2021-07" db="EMBL/GenBank/DDBJ databases">
        <title>Pseudohoeflea marina sp. nov. a polyhydroxyalcanoate-producing bacterium.</title>
        <authorList>
            <person name="Zheng W."/>
            <person name="Yu S."/>
            <person name="Huang Y."/>
        </authorList>
    </citation>
    <scope>NUCLEOTIDE SEQUENCE</scope>
    <source>
        <strain evidence="2">DP4N28-3</strain>
    </source>
</reference>